<keyword evidence="6" id="KW-1185">Reference proteome</keyword>
<dbReference type="NCBIfam" id="TIGR01518">
    <property type="entry name" value="g3p_cytidyltrns"/>
    <property type="match status" value="1"/>
</dbReference>
<dbReference type="RefSeq" id="WP_209462561.1">
    <property type="nucleotide sequence ID" value="NZ_CP110224.1"/>
</dbReference>
<evidence type="ECO:0000256" key="2">
    <source>
        <dbReference type="ARBA" id="ARBA00022695"/>
    </source>
</evidence>
<evidence type="ECO:0000256" key="3">
    <source>
        <dbReference type="NCBIfam" id="TIGR01518"/>
    </source>
</evidence>
<protein>
    <recommendedName>
        <fullName evidence="3">Glycerol-3-phosphate cytidylyltransferase</fullName>
        <ecNumber evidence="3">2.7.7.39</ecNumber>
    </recommendedName>
</protein>
<dbReference type="PANTHER" id="PTHR43793">
    <property type="entry name" value="FAD SYNTHASE"/>
    <property type="match status" value="1"/>
</dbReference>
<sequence>MKKIITYGTFDFIHRGHINILRRAQDLGDHLIVGLSTDKFNMTKGKQAYHNYEDRKLIIDAISYVDQVIPEYTWDQKITDVITHDIDTFVMGDDWKGEFDFLKAYCEVVYLPRTKGISSSAIRNSRLHSRND</sequence>
<feature type="domain" description="Cytidyltransferase-like" evidence="4">
    <location>
        <begin position="5"/>
        <end position="124"/>
    </location>
</feature>
<dbReference type="EC" id="2.7.7.39" evidence="3"/>
<dbReference type="InterPro" id="IPR004821">
    <property type="entry name" value="Cyt_trans-like"/>
</dbReference>
<evidence type="ECO:0000256" key="1">
    <source>
        <dbReference type="ARBA" id="ARBA00022679"/>
    </source>
</evidence>
<name>A0ABS4IEL3_9BACI</name>
<dbReference type="Proteomes" id="UP001519345">
    <property type="component" value="Unassembled WGS sequence"/>
</dbReference>
<gene>
    <name evidence="5" type="ORF">J2Z83_001482</name>
</gene>
<keyword evidence="2 5" id="KW-0548">Nucleotidyltransferase</keyword>
<dbReference type="InterPro" id="IPR006409">
    <property type="entry name" value="G3P_cytidylTrfase"/>
</dbReference>
<evidence type="ECO:0000259" key="4">
    <source>
        <dbReference type="Pfam" id="PF01467"/>
    </source>
</evidence>
<dbReference type="Pfam" id="PF01467">
    <property type="entry name" value="CTP_transf_like"/>
    <property type="match status" value="1"/>
</dbReference>
<dbReference type="GO" id="GO:0047348">
    <property type="term" value="F:glycerol-3-phosphate cytidylyltransferase activity"/>
    <property type="evidence" value="ECO:0007669"/>
    <property type="project" value="UniProtKB-EC"/>
</dbReference>
<dbReference type="PANTHER" id="PTHR43793:SF1">
    <property type="entry name" value="FAD SYNTHASE"/>
    <property type="match status" value="1"/>
</dbReference>
<dbReference type="EMBL" id="JAGGKX010000005">
    <property type="protein sequence ID" value="MBP1969378.1"/>
    <property type="molecule type" value="Genomic_DNA"/>
</dbReference>
<proteinExistence type="predicted"/>
<comment type="caution">
    <text evidence="5">The sequence shown here is derived from an EMBL/GenBank/DDBJ whole genome shotgun (WGS) entry which is preliminary data.</text>
</comment>
<dbReference type="NCBIfam" id="TIGR00125">
    <property type="entry name" value="cyt_tran_rel"/>
    <property type="match status" value="1"/>
</dbReference>
<dbReference type="InterPro" id="IPR050385">
    <property type="entry name" value="Archaeal_FAD_synthase"/>
</dbReference>
<dbReference type="InterPro" id="IPR014729">
    <property type="entry name" value="Rossmann-like_a/b/a_fold"/>
</dbReference>
<keyword evidence="1 5" id="KW-0808">Transferase</keyword>
<evidence type="ECO:0000313" key="5">
    <source>
        <dbReference type="EMBL" id="MBP1969378.1"/>
    </source>
</evidence>
<evidence type="ECO:0000313" key="6">
    <source>
        <dbReference type="Proteomes" id="UP001519345"/>
    </source>
</evidence>
<accession>A0ABS4IEL3</accession>
<organism evidence="5 6">
    <name type="scientific">Virgibacillus natechei</name>
    <dbReference type="NCBI Taxonomy" id="1216297"/>
    <lineage>
        <taxon>Bacteria</taxon>
        <taxon>Bacillati</taxon>
        <taxon>Bacillota</taxon>
        <taxon>Bacilli</taxon>
        <taxon>Bacillales</taxon>
        <taxon>Bacillaceae</taxon>
        <taxon>Virgibacillus</taxon>
    </lineage>
</organism>
<dbReference type="SUPFAM" id="SSF52374">
    <property type="entry name" value="Nucleotidylyl transferase"/>
    <property type="match status" value="1"/>
</dbReference>
<reference evidence="5 6" key="1">
    <citation type="submission" date="2021-03" db="EMBL/GenBank/DDBJ databases">
        <title>Genomic Encyclopedia of Type Strains, Phase IV (KMG-IV): sequencing the most valuable type-strain genomes for metagenomic binning, comparative biology and taxonomic classification.</title>
        <authorList>
            <person name="Goeker M."/>
        </authorList>
    </citation>
    <scope>NUCLEOTIDE SEQUENCE [LARGE SCALE GENOMIC DNA]</scope>
    <source>
        <strain evidence="5 6">DSM 25609</strain>
    </source>
</reference>
<dbReference type="Gene3D" id="3.40.50.620">
    <property type="entry name" value="HUPs"/>
    <property type="match status" value="1"/>
</dbReference>